<accession>A0A5S9IMF5</accession>
<sequence>MRSKKNSRKIVVDDIEYRWRAKGGPGSISVGIWPANDIGPYMMAIFGYDETFVRRPDGYITSNGDQIVITNKIVKRVIDCARQKYGYDPNTKGKQLCLSGDEVEWRDAVRSSSNYL</sequence>
<keyword evidence="2" id="KW-1185">Reference proteome</keyword>
<reference evidence="1 2" key="1">
    <citation type="submission" date="2019-08" db="EMBL/GenBank/DDBJ databases">
        <title>Complete genome sequence of Candidatus Uab amorphum.</title>
        <authorList>
            <person name="Shiratori T."/>
            <person name="Suzuki S."/>
            <person name="Kakizawa Y."/>
            <person name="Ishida K."/>
        </authorList>
    </citation>
    <scope>NUCLEOTIDE SEQUENCE [LARGE SCALE GENOMIC DNA]</scope>
    <source>
        <strain evidence="1 2">SRT547</strain>
    </source>
</reference>
<dbReference type="KEGG" id="uam:UABAM_02954"/>
<dbReference type="RefSeq" id="WP_151968738.1">
    <property type="nucleotide sequence ID" value="NZ_AP019860.1"/>
</dbReference>
<name>A0A5S9IMF5_UABAM</name>
<protein>
    <submittedName>
        <fullName evidence="1">Uncharacterized protein</fullName>
    </submittedName>
</protein>
<organism evidence="1 2">
    <name type="scientific">Uabimicrobium amorphum</name>
    <dbReference type="NCBI Taxonomy" id="2596890"/>
    <lineage>
        <taxon>Bacteria</taxon>
        <taxon>Pseudomonadati</taxon>
        <taxon>Planctomycetota</taxon>
        <taxon>Candidatus Uabimicrobiia</taxon>
        <taxon>Candidatus Uabimicrobiales</taxon>
        <taxon>Candidatus Uabimicrobiaceae</taxon>
        <taxon>Candidatus Uabimicrobium</taxon>
    </lineage>
</organism>
<dbReference type="EMBL" id="AP019860">
    <property type="protein sequence ID" value="BBM84593.1"/>
    <property type="molecule type" value="Genomic_DNA"/>
</dbReference>
<dbReference type="AlphaFoldDB" id="A0A5S9IMF5"/>
<evidence type="ECO:0000313" key="2">
    <source>
        <dbReference type="Proteomes" id="UP000326354"/>
    </source>
</evidence>
<evidence type="ECO:0000313" key="1">
    <source>
        <dbReference type="EMBL" id="BBM84593.1"/>
    </source>
</evidence>
<dbReference type="OrthoDB" id="1269164at2"/>
<dbReference type="Proteomes" id="UP000326354">
    <property type="component" value="Chromosome"/>
</dbReference>
<proteinExistence type="predicted"/>
<gene>
    <name evidence="1" type="ORF">UABAM_02954</name>
</gene>